<dbReference type="GO" id="GO:0000156">
    <property type="term" value="F:phosphorelay response regulator activity"/>
    <property type="evidence" value="ECO:0007669"/>
    <property type="project" value="InterPro"/>
</dbReference>
<dbReference type="PANTHER" id="PTHR37299">
    <property type="entry name" value="TRANSCRIPTIONAL REGULATOR-RELATED"/>
    <property type="match status" value="1"/>
</dbReference>
<evidence type="ECO:0000256" key="4">
    <source>
        <dbReference type="ARBA" id="ARBA00037164"/>
    </source>
</evidence>
<keyword evidence="1" id="KW-0963">Cytoplasm</keyword>
<dbReference type="Gene3D" id="2.40.50.1020">
    <property type="entry name" value="LytTr DNA-binding domain"/>
    <property type="match status" value="1"/>
</dbReference>
<dbReference type="Pfam" id="PF04397">
    <property type="entry name" value="LytTR"/>
    <property type="match status" value="1"/>
</dbReference>
<dbReference type="AlphaFoldDB" id="A0A7X6MXL5"/>
<dbReference type="SUPFAM" id="SSF52172">
    <property type="entry name" value="CheY-like"/>
    <property type="match status" value="1"/>
</dbReference>
<keyword evidence="9" id="KW-1185">Reference proteome</keyword>
<dbReference type="EMBL" id="JAAXPR010000002">
    <property type="protein sequence ID" value="NKZ19628.1"/>
    <property type="molecule type" value="Genomic_DNA"/>
</dbReference>
<evidence type="ECO:0000256" key="2">
    <source>
        <dbReference type="ARBA" id="ARBA00023012"/>
    </source>
</evidence>
<dbReference type="InterPro" id="IPR046947">
    <property type="entry name" value="LytR-like"/>
</dbReference>
<evidence type="ECO:0000256" key="1">
    <source>
        <dbReference type="ARBA" id="ARBA00022490"/>
    </source>
</evidence>
<dbReference type="InterPro" id="IPR001789">
    <property type="entry name" value="Sig_transdc_resp-reg_receiver"/>
</dbReference>
<dbReference type="Gene3D" id="3.40.50.2300">
    <property type="match status" value="1"/>
</dbReference>
<comment type="caution">
    <text evidence="8">The sequence shown here is derived from an EMBL/GenBank/DDBJ whole genome shotgun (WGS) entry which is preliminary data.</text>
</comment>
<organism evidence="8 9">
    <name type="scientific">Streptococcus ovuberis</name>
    <dbReference type="NCBI Taxonomy" id="1936207"/>
    <lineage>
        <taxon>Bacteria</taxon>
        <taxon>Bacillati</taxon>
        <taxon>Bacillota</taxon>
        <taxon>Bacilli</taxon>
        <taxon>Lactobacillales</taxon>
        <taxon>Streptococcaceae</taxon>
        <taxon>Streptococcus</taxon>
    </lineage>
</organism>
<dbReference type="Proteomes" id="UP000522720">
    <property type="component" value="Unassembled WGS sequence"/>
</dbReference>
<evidence type="ECO:0000259" key="6">
    <source>
        <dbReference type="PROSITE" id="PS50110"/>
    </source>
</evidence>
<feature type="modified residue" description="4-aspartylphosphate" evidence="5">
    <location>
        <position position="59"/>
    </location>
</feature>
<gene>
    <name evidence="8" type="ORF">HF992_01955</name>
</gene>
<keyword evidence="5" id="KW-0597">Phosphoprotein</keyword>
<reference evidence="8 9" key="1">
    <citation type="submission" date="2020-04" db="EMBL/GenBank/DDBJ databases">
        <title>MicrobeNet Type strains.</title>
        <authorList>
            <person name="Nicholson A.C."/>
        </authorList>
    </citation>
    <scope>NUCLEOTIDE SEQUENCE [LARGE SCALE GENOMIC DNA]</scope>
    <source>
        <strain evidence="8 9">CCUG 69612</strain>
    </source>
</reference>
<dbReference type="InterPro" id="IPR007492">
    <property type="entry name" value="LytTR_DNA-bd_dom"/>
</dbReference>
<dbReference type="PROSITE" id="PS50110">
    <property type="entry name" value="RESPONSE_REGULATORY"/>
    <property type="match status" value="1"/>
</dbReference>
<evidence type="ECO:0000256" key="3">
    <source>
        <dbReference type="ARBA" id="ARBA00023159"/>
    </source>
</evidence>
<dbReference type="SMART" id="SM00448">
    <property type="entry name" value="REC"/>
    <property type="match status" value="1"/>
</dbReference>
<accession>A0A7X6MXL5</accession>
<dbReference type="PANTHER" id="PTHR37299:SF3">
    <property type="entry name" value="STAGE 0 SPORULATION PROTEIN A HOMOLOG"/>
    <property type="match status" value="1"/>
</dbReference>
<dbReference type="Pfam" id="PF00072">
    <property type="entry name" value="Response_reg"/>
    <property type="match status" value="1"/>
</dbReference>
<keyword evidence="3" id="KW-0010">Activator</keyword>
<comment type="function">
    <text evidence="4">Required for high-level post-exponential phase expression of a series of secreted proteins.</text>
</comment>
<name>A0A7X6MXL5_9STRE</name>
<dbReference type="InterPro" id="IPR011006">
    <property type="entry name" value="CheY-like_superfamily"/>
</dbReference>
<evidence type="ECO:0000313" key="8">
    <source>
        <dbReference type="EMBL" id="NKZ19628.1"/>
    </source>
</evidence>
<dbReference type="SMART" id="SM00850">
    <property type="entry name" value="LytTR"/>
    <property type="match status" value="1"/>
</dbReference>
<evidence type="ECO:0000259" key="7">
    <source>
        <dbReference type="PROSITE" id="PS50930"/>
    </source>
</evidence>
<keyword evidence="2" id="KW-0902">Two-component regulatory system</keyword>
<proteinExistence type="predicted"/>
<dbReference type="RefSeq" id="WP_168548381.1">
    <property type="nucleotide sequence ID" value="NZ_JAAXPR010000002.1"/>
</dbReference>
<feature type="domain" description="HTH LytTR-type" evidence="7">
    <location>
        <begin position="141"/>
        <end position="242"/>
    </location>
</feature>
<feature type="domain" description="Response regulatory" evidence="6">
    <location>
        <begin position="2"/>
        <end position="126"/>
    </location>
</feature>
<dbReference type="CDD" id="cd17533">
    <property type="entry name" value="REC_LytTR_AgrA-like"/>
    <property type="match status" value="1"/>
</dbReference>
<evidence type="ECO:0000256" key="5">
    <source>
        <dbReference type="PROSITE-ProRule" id="PRU00169"/>
    </source>
</evidence>
<protein>
    <submittedName>
        <fullName evidence="8">Response regulator transcription factor</fullName>
    </submittedName>
</protein>
<sequence>MDIYILEDELYHQNRLQGVLQEIARQFGVQLDIKLVTGKPEELLSSMTTFGKNQIYFLDIELKGQEKKGLEVAHQIREKDDEAIIIFVTTHTEFAAITYFYQVSALGFVNKELETQELTKDIANYVQAIMKRQAFLQEDIFEIKTQTRHVRVPFEDICLIETTEIPHKLVLITDKQRLEFYDSIKSIEQKEPRLFRAHKAFLVNPIKVQEIDPVNNVLYFANGLDCLVSRRKVKELKKRMGLKG</sequence>
<dbReference type="GO" id="GO:0003677">
    <property type="term" value="F:DNA binding"/>
    <property type="evidence" value="ECO:0007669"/>
    <property type="project" value="InterPro"/>
</dbReference>
<evidence type="ECO:0000313" key="9">
    <source>
        <dbReference type="Proteomes" id="UP000522720"/>
    </source>
</evidence>
<dbReference type="PROSITE" id="PS50930">
    <property type="entry name" value="HTH_LYTTR"/>
    <property type="match status" value="1"/>
</dbReference>